<evidence type="ECO:0000313" key="2">
    <source>
        <dbReference type="EMBL" id="ADX97799.1"/>
    </source>
</evidence>
<feature type="compositionally biased region" description="Low complexity" evidence="1">
    <location>
        <begin position="78"/>
        <end position="94"/>
    </location>
</feature>
<dbReference type="HOGENOM" id="CLU_071808_0_0_14"/>
<dbReference type="EMBL" id="CP002525">
    <property type="protein sequence ID" value="ADX97799.1"/>
    <property type="molecule type" value="Genomic_DNA"/>
</dbReference>
<organism evidence="2 3">
    <name type="scientific">Mycoplasma suis (strain Illinois)</name>
    <dbReference type="NCBI Taxonomy" id="768700"/>
    <lineage>
        <taxon>Bacteria</taxon>
        <taxon>Bacillati</taxon>
        <taxon>Mycoplasmatota</taxon>
        <taxon>Mollicutes</taxon>
        <taxon>Mycoplasmataceae</taxon>
        <taxon>Mycoplasma</taxon>
    </lineage>
</organism>
<evidence type="ECO:0000313" key="3">
    <source>
        <dbReference type="Proteomes" id="UP000007484"/>
    </source>
</evidence>
<evidence type="ECO:0000256" key="1">
    <source>
        <dbReference type="SAM" id="MobiDB-lite"/>
    </source>
</evidence>
<feature type="compositionally biased region" description="Basic and acidic residues" evidence="1">
    <location>
        <begin position="33"/>
        <end position="52"/>
    </location>
</feature>
<feature type="region of interest" description="Disordered" evidence="1">
    <location>
        <begin position="29"/>
        <end position="113"/>
    </location>
</feature>
<accession>F0QQM9</accession>
<dbReference type="RefSeq" id="WP_013608908.1">
    <property type="nucleotide sequence ID" value="NC_015155.1"/>
</dbReference>
<protein>
    <submittedName>
        <fullName evidence="2">Uncharacterized protein</fullName>
    </submittedName>
</protein>
<dbReference type="Proteomes" id="UP000007484">
    <property type="component" value="Chromosome"/>
</dbReference>
<name>F0QQM9_MYCSL</name>
<keyword evidence="3" id="KW-1185">Reference proteome</keyword>
<gene>
    <name evidence="2" type="ordered locus">MSU_0255</name>
</gene>
<feature type="compositionally biased region" description="Basic and acidic residues" evidence="1">
    <location>
        <begin position="60"/>
        <end position="70"/>
    </location>
</feature>
<reference evidence="2 3" key="1">
    <citation type="journal article" date="2011" name="J. Bacteriol.">
        <title>Complete genome sequences of two hemotropic Mycoplasmas, Mycoplasma haemofelis strain Ohio2 and Mycoplasma suis strain Illinois.</title>
        <authorList>
            <person name="Messick J.B."/>
            <person name="Santos A.P."/>
            <person name="Guimaraes A.M."/>
        </authorList>
    </citation>
    <scope>NUCLEOTIDE SEQUENCE [LARGE SCALE GENOMIC DNA]</scope>
    <source>
        <strain evidence="2 3">Illinois</strain>
    </source>
</reference>
<proteinExistence type="predicted"/>
<sequence>MNFPLLTKLLFTFSSVGGTAIGGYFATTSISSDKQEKVEEKDLKQENLELEKSNLSPVIEGERSEDKGTQKENSGNTPSNIPQPESSPEPISSEKLQDVLSNKSKVLTDEEERELLRGADKWNEFLISLEGREEYGFKNDDIEEDEENQSVLVADYIKYKNEDLESTEEGPVCDKWSLENGIPKRKRRDNCEDLINKESWGIRTYSKPFSWLSVSEEHAETALKEYGLINEKTAFKKSNGTWETGNWSCTLERSFGRLLVACDYYLKGNIRGNQS</sequence>
<dbReference type="AlphaFoldDB" id="F0QQM9"/>
<dbReference type="KEGG" id="mss:MSU_0255"/>
<dbReference type="STRING" id="768700.MSU_0255"/>